<dbReference type="EMBL" id="CP006259">
    <property type="protein sequence ID" value="AGS67226.1"/>
    <property type="molecule type" value="Genomic_DNA"/>
</dbReference>
<sequence>MLDWPLARVCPLSPPPALGVVRDGPPTLVRLPAVAGEEQLAWLITRHEDVKAALKDPRLSADETRPGFPLRIPVPTDDRPSGFLRMDDPEHGRLRRMVAPEFTARRVRMLRPGLQELTDRAADALAAGPQPADLVRDFAAHVSALVIARLLGIPDEHTAFFLEQTRILLTDGDPALSLAAHHRIIAFLDETARAKEKQPGDDLVSRLVTNHVATGELDRADLLGILKLLLIAGHESTATQIAFSALSLLTDDGLRAEVLADGGALLPQFVEESMRFWSIIQDNVVRQATEDVRIGETLVGAGESVMISLLAANHDATVFPRPERLDIHRDASDHLLWGHGAHFCLGASLGRLEVTLALGSLFTTLPTLRLACEVGQLRVREHPVFHSLTELPVVW</sequence>
<accession>S5UN55</accession>
<dbReference type="InterPro" id="IPR001128">
    <property type="entry name" value="Cyt_P450"/>
</dbReference>
<dbReference type="STRING" id="1214242.B446_01970"/>
<evidence type="ECO:0000256" key="2">
    <source>
        <dbReference type="ARBA" id="ARBA00022617"/>
    </source>
</evidence>
<dbReference type="PANTHER" id="PTHR46696:SF1">
    <property type="entry name" value="CYTOCHROME P450 YJIB-RELATED"/>
    <property type="match status" value="1"/>
</dbReference>
<dbReference type="Proteomes" id="UP000015423">
    <property type="component" value="Chromosome"/>
</dbReference>
<organism evidence="8 10">
    <name type="scientific">Streptomyces collinus (strain DSM 40733 / Tue 365)</name>
    <dbReference type="NCBI Taxonomy" id="1214242"/>
    <lineage>
        <taxon>Bacteria</taxon>
        <taxon>Bacillati</taxon>
        <taxon>Actinomycetota</taxon>
        <taxon>Actinomycetes</taxon>
        <taxon>Kitasatosporales</taxon>
        <taxon>Streptomycetaceae</taxon>
        <taxon>Streptomyces</taxon>
    </lineage>
</organism>
<protein>
    <submittedName>
        <fullName evidence="8">Cytochrome P450</fullName>
    </submittedName>
</protein>
<gene>
    <name evidence="8" type="ORF">B446_01970</name>
    <name evidence="9" type="ORF">B446_33320</name>
</gene>
<keyword evidence="5 7" id="KW-0408">Iron</keyword>
<dbReference type="GO" id="GO:0004497">
    <property type="term" value="F:monooxygenase activity"/>
    <property type="evidence" value="ECO:0007669"/>
    <property type="project" value="UniProtKB-KW"/>
</dbReference>
<keyword evidence="2 7" id="KW-0349">Heme</keyword>
<dbReference type="KEGG" id="sci:B446_01970"/>
<dbReference type="SUPFAM" id="SSF48264">
    <property type="entry name" value="Cytochrome P450"/>
    <property type="match status" value="1"/>
</dbReference>
<reference evidence="8" key="3">
    <citation type="submission" date="2015-08" db="EMBL/GenBank/DDBJ databases">
        <authorList>
            <person name="Weber T."/>
            <person name="Iftime D."/>
        </authorList>
    </citation>
    <scope>NUCLEOTIDE SEQUENCE</scope>
    <source>
        <strain evidence="8">Tu 365</strain>
    </source>
</reference>
<reference evidence="10" key="1">
    <citation type="submission" date="2012-10" db="EMBL/GenBank/DDBJ databases">
        <title>The complete genome sequence of Streptomyces collinus Tu 365.</title>
        <authorList>
            <person name="Ruckert C."/>
            <person name="Szczepanowski R."/>
            <person name="Goesmann A."/>
            <person name="Pross E.K."/>
            <person name="Musiol E.M."/>
            <person name="Blin K."/>
            <person name="Wohlleben W."/>
            <person name="Puhler A."/>
            <person name="Weber T."/>
            <person name="Kalinowski J."/>
        </authorList>
    </citation>
    <scope>NUCLEOTIDE SEQUENCE [LARGE SCALE GENOMIC DNA]</scope>
    <source>
        <strain evidence="10">DSM 40733 / Tue 365</strain>
    </source>
</reference>
<dbReference type="InterPro" id="IPR036396">
    <property type="entry name" value="Cyt_P450_sf"/>
</dbReference>
<proteinExistence type="inferred from homology"/>
<dbReference type="HOGENOM" id="CLU_033716_1_0_11"/>
<dbReference type="Gene3D" id="1.10.630.10">
    <property type="entry name" value="Cytochrome P450"/>
    <property type="match status" value="1"/>
</dbReference>
<keyword evidence="10" id="KW-1185">Reference proteome</keyword>
<evidence type="ECO:0000256" key="6">
    <source>
        <dbReference type="ARBA" id="ARBA00023033"/>
    </source>
</evidence>
<dbReference type="EMBL" id="CP006259">
    <property type="protein sequence ID" value="AGS73468.1"/>
    <property type="molecule type" value="Genomic_DNA"/>
</dbReference>
<dbReference type="KEGG" id="sci:B446_33320"/>
<dbReference type="InterPro" id="IPR002397">
    <property type="entry name" value="Cyt_P450_B"/>
</dbReference>
<evidence type="ECO:0000313" key="8">
    <source>
        <dbReference type="EMBL" id="AGS67226.1"/>
    </source>
</evidence>
<dbReference type="PATRIC" id="fig|1214242.5.peg.405"/>
<dbReference type="GO" id="GO:0016705">
    <property type="term" value="F:oxidoreductase activity, acting on paired donors, with incorporation or reduction of molecular oxygen"/>
    <property type="evidence" value="ECO:0007669"/>
    <property type="project" value="InterPro"/>
</dbReference>
<evidence type="ECO:0000256" key="5">
    <source>
        <dbReference type="ARBA" id="ARBA00023004"/>
    </source>
</evidence>
<dbReference type="eggNOG" id="COG2124">
    <property type="taxonomic scope" value="Bacteria"/>
</dbReference>
<dbReference type="PRINTS" id="PR00359">
    <property type="entry name" value="BP450"/>
</dbReference>
<comment type="similarity">
    <text evidence="1 7">Belongs to the cytochrome P450 family.</text>
</comment>
<keyword evidence="4 7" id="KW-0560">Oxidoreductase</keyword>
<evidence type="ECO:0000256" key="4">
    <source>
        <dbReference type="ARBA" id="ARBA00023002"/>
    </source>
</evidence>
<dbReference type="Pfam" id="PF00067">
    <property type="entry name" value="p450"/>
    <property type="match status" value="1"/>
</dbReference>
<keyword evidence="6 7" id="KW-0503">Monooxygenase</keyword>
<evidence type="ECO:0000256" key="7">
    <source>
        <dbReference type="RuleBase" id="RU000461"/>
    </source>
</evidence>
<dbReference type="PROSITE" id="PS00086">
    <property type="entry name" value="CYTOCHROME_P450"/>
    <property type="match status" value="1"/>
</dbReference>
<dbReference type="GO" id="GO:0005506">
    <property type="term" value="F:iron ion binding"/>
    <property type="evidence" value="ECO:0007669"/>
    <property type="project" value="InterPro"/>
</dbReference>
<dbReference type="FunFam" id="1.10.630.10:FF:000018">
    <property type="entry name" value="Cytochrome P450 monooxygenase"/>
    <property type="match status" value="1"/>
</dbReference>
<evidence type="ECO:0000256" key="1">
    <source>
        <dbReference type="ARBA" id="ARBA00010617"/>
    </source>
</evidence>
<name>S5UN55_STRC3</name>
<dbReference type="PRINTS" id="PR00385">
    <property type="entry name" value="P450"/>
</dbReference>
<keyword evidence="3 7" id="KW-0479">Metal-binding</keyword>
<dbReference type="AlphaFoldDB" id="S5UN55"/>
<evidence type="ECO:0000313" key="9">
    <source>
        <dbReference type="EMBL" id="AGS73468.1"/>
    </source>
</evidence>
<reference evidence="8 10" key="2">
    <citation type="journal article" date="2013" name="J. Biotechnol.">
        <title>Complete genome sequence of the kirromycin producer Streptomyces collinus Tu 365 consisting of a linear chromosome and two linear plasmids.</title>
        <authorList>
            <person name="Ruckert C."/>
            <person name="Szczepanowski R."/>
            <person name="Albersmeier A."/>
            <person name="Goesmann A."/>
            <person name="Iftime D."/>
            <person name="Musiol E.M."/>
            <person name="Blin K."/>
            <person name="Wohlleben W."/>
            <person name="Puhler A."/>
            <person name="Kalinowski J."/>
            <person name="Weber T."/>
        </authorList>
    </citation>
    <scope>NUCLEOTIDE SEQUENCE [LARGE SCALE GENOMIC DNA]</scope>
    <source>
        <strain evidence="10">DSM 40733 / Tue 365</strain>
        <strain evidence="8">Tu 365</strain>
    </source>
</reference>
<evidence type="ECO:0000313" key="10">
    <source>
        <dbReference type="Proteomes" id="UP000015423"/>
    </source>
</evidence>
<dbReference type="InterPro" id="IPR017972">
    <property type="entry name" value="Cyt_P450_CS"/>
</dbReference>
<dbReference type="CDD" id="cd11030">
    <property type="entry name" value="CYP105-like"/>
    <property type="match status" value="1"/>
</dbReference>
<dbReference type="PANTHER" id="PTHR46696">
    <property type="entry name" value="P450, PUTATIVE (EUROFUNG)-RELATED"/>
    <property type="match status" value="1"/>
</dbReference>
<dbReference type="GO" id="GO:0020037">
    <property type="term" value="F:heme binding"/>
    <property type="evidence" value="ECO:0007669"/>
    <property type="project" value="InterPro"/>
</dbReference>
<evidence type="ECO:0000256" key="3">
    <source>
        <dbReference type="ARBA" id="ARBA00022723"/>
    </source>
</evidence>